<protein>
    <submittedName>
        <fullName evidence="4">Rho-GAP domain-containing protein</fullName>
    </submittedName>
</protein>
<dbReference type="PANTHER" id="PTHR23179">
    <property type="entry name" value="T-CELL ACTIVATION RHO GTPASE ACTIVATING PROTEIN-RELATED"/>
    <property type="match status" value="1"/>
</dbReference>
<evidence type="ECO:0000256" key="1">
    <source>
        <dbReference type="SAM" id="MobiDB-lite"/>
    </source>
</evidence>
<evidence type="ECO:0000313" key="3">
    <source>
        <dbReference type="Proteomes" id="UP000035642"/>
    </source>
</evidence>
<evidence type="ECO:0000259" key="2">
    <source>
        <dbReference type="Pfam" id="PF00620"/>
    </source>
</evidence>
<dbReference type="GO" id="GO:0005096">
    <property type="term" value="F:GTPase activator activity"/>
    <property type="evidence" value="ECO:0007669"/>
    <property type="project" value="TreeGrafter"/>
</dbReference>
<dbReference type="InterPro" id="IPR008936">
    <property type="entry name" value="Rho_GTPase_activation_prot"/>
</dbReference>
<dbReference type="Gene3D" id="1.10.555.10">
    <property type="entry name" value="Rho GTPase activation protein"/>
    <property type="match status" value="1"/>
</dbReference>
<feature type="domain" description="Rho-GAP" evidence="2">
    <location>
        <begin position="60"/>
        <end position="136"/>
    </location>
</feature>
<dbReference type="SUPFAM" id="SSF48350">
    <property type="entry name" value="GTPase activation domain, GAP"/>
    <property type="match status" value="1"/>
</dbReference>
<dbReference type="PANTHER" id="PTHR23179:SF3">
    <property type="entry name" value="RHO GTPASE-ACTIVATING PROTEIN 20"/>
    <property type="match status" value="1"/>
</dbReference>
<dbReference type="Pfam" id="PF00620">
    <property type="entry name" value="RhoGAP"/>
    <property type="match status" value="1"/>
</dbReference>
<reference evidence="4" key="2">
    <citation type="submission" date="2016-04" db="UniProtKB">
        <authorList>
            <consortium name="WormBaseParasite"/>
        </authorList>
    </citation>
    <scope>IDENTIFICATION</scope>
</reference>
<feature type="compositionally biased region" description="Basic and acidic residues" evidence="1">
    <location>
        <begin position="328"/>
        <end position="339"/>
    </location>
</feature>
<organism evidence="3 4">
    <name type="scientific">Angiostrongylus cantonensis</name>
    <name type="common">Rat lungworm</name>
    <dbReference type="NCBI Taxonomy" id="6313"/>
    <lineage>
        <taxon>Eukaryota</taxon>
        <taxon>Metazoa</taxon>
        <taxon>Ecdysozoa</taxon>
        <taxon>Nematoda</taxon>
        <taxon>Chromadorea</taxon>
        <taxon>Rhabditida</taxon>
        <taxon>Rhabditina</taxon>
        <taxon>Rhabditomorpha</taxon>
        <taxon>Strongyloidea</taxon>
        <taxon>Metastrongylidae</taxon>
        <taxon>Angiostrongylus</taxon>
    </lineage>
</organism>
<evidence type="ECO:0000313" key="4">
    <source>
        <dbReference type="WBParaSite" id="ACAC_0001009201-mRNA-1"/>
    </source>
</evidence>
<proteinExistence type="predicted"/>
<name>A0A158PAX3_ANGCA</name>
<keyword evidence="3" id="KW-1185">Reference proteome</keyword>
<reference evidence="3" key="1">
    <citation type="submission" date="2012-09" db="EMBL/GenBank/DDBJ databases">
        <authorList>
            <person name="Martin A.A."/>
        </authorList>
    </citation>
    <scope>NUCLEOTIDE SEQUENCE</scope>
</reference>
<dbReference type="AlphaFoldDB" id="A0A158PAX3"/>
<dbReference type="InterPro" id="IPR000198">
    <property type="entry name" value="RhoGAP_dom"/>
</dbReference>
<dbReference type="Proteomes" id="UP000035642">
    <property type="component" value="Unassembled WGS sequence"/>
</dbReference>
<feature type="region of interest" description="Disordered" evidence="1">
    <location>
        <begin position="144"/>
        <end position="170"/>
    </location>
</feature>
<dbReference type="GO" id="GO:0007165">
    <property type="term" value="P:signal transduction"/>
    <property type="evidence" value="ECO:0007669"/>
    <property type="project" value="InterPro"/>
</dbReference>
<dbReference type="WBParaSite" id="ACAC_0001009201-mRNA-1">
    <property type="protein sequence ID" value="ACAC_0001009201-mRNA-1"/>
    <property type="gene ID" value="ACAC_0001009201"/>
</dbReference>
<feature type="region of interest" description="Disordered" evidence="1">
    <location>
        <begin position="303"/>
        <end position="351"/>
    </location>
</feature>
<dbReference type="STRING" id="6313.A0A158PAX3"/>
<sequence>MVGPTPPKPVMSIIAHLQLYGCDTEGIFRYSLLPRKPGLGHKSLPIYLHVATLVDQVPPRKCPKKSEMLACRSEVDLGLVPDWEKYDVHVLASVLKDYLRNIPGGILLVRNYKLWLEEVVDQPNHEKKVDHNVNHLCSLVSTYSDDDGSQQRPTIEEVGEEGANSPTVKSASDVVLPELSLSFLEVINEGDEGEKPTRDLHEFWKEAVGIDTTMCSTCKRTTRSLETQKPIVHMHPYTPDPPSQEPILPTIAERLRSLNDNHLNVECTSLKLRQLFLESGRTEQFRQSDMSLRTSCNLLSIGPLSDDQLKNNPPTEGMTDMTRPFSQRGEKNTVQRDVQRAASMKSGRRCEPRVGMDSLEINWSVRQLKELFQDATKLPSINVDPTINQLTKH</sequence>
<accession>A0A158PAX3</accession>